<evidence type="ECO:0000313" key="2">
    <source>
        <dbReference type="EMBL" id="MBD1371453.1"/>
    </source>
</evidence>
<dbReference type="Pfam" id="PF10842">
    <property type="entry name" value="DUF2642"/>
    <property type="match status" value="1"/>
</dbReference>
<dbReference type="AlphaFoldDB" id="A0A926N8A1"/>
<feature type="compositionally biased region" description="Pro residues" evidence="1">
    <location>
        <begin position="8"/>
        <end position="27"/>
    </location>
</feature>
<name>A0A926N8A1_9BACL</name>
<evidence type="ECO:0000313" key="3">
    <source>
        <dbReference type="Proteomes" id="UP000661691"/>
    </source>
</evidence>
<gene>
    <name evidence="2" type="ORF">IC620_03675</name>
</gene>
<sequence>MEKKQPKYPMPAPPPPPPMEMPRMEPPMMPPMQMPHIEVMIPPYMHVQQEEPYFTHSLYDWIGKCIKVSVGGCGDISGYLVNVCPDHITVKDHCATHQIRLQSICAICFEK</sequence>
<protein>
    <submittedName>
        <fullName evidence="2">DUF2642 domain-containing protein</fullName>
    </submittedName>
</protein>
<dbReference type="RefSeq" id="WP_191140149.1">
    <property type="nucleotide sequence ID" value="NZ_JACXAG020000002.1"/>
</dbReference>
<feature type="region of interest" description="Disordered" evidence="1">
    <location>
        <begin position="1"/>
        <end position="27"/>
    </location>
</feature>
<keyword evidence="3" id="KW-1185">Reference proteome</keyword>
<dbReference type="EMBL" id="JACXAH010000003">
    <property type="protein sequence ID" value="MBD1371453.1"/>
    <property type="molecule type" value="Genomic_DNA"/>
</dbReference>
<comment type="caution">
    <text evidence="2">The sequence shown here is derived from an EMBL/GenBank/DDBJ whole genome shotgun (WGS) entry which is preliminary data.</text>
</comment>
<dbReference type="Proteomes" id="UP000661691">
    <property type="component" value="Unassembled WGS sequence"/>
</dbReference>
<proteinExistence type="predicted"/>
<reference evidence="2" key="1">
    <citation type="submission" date="2020-09" db="EMBL/GenBank/DDBJ databases">
        <title>A novel bacterium of genus Hazenella, isolated from South China Sea.</title>
        <authorList>
            <person name="Huang H."/>
            <person name="Mo K."/>
            <person name="Hu Y."/>
        </authorList>
    </citation>
    <scope>NUCLEOTIDE SEQUENCE</scope>
    <source>
        <strain evidence="2">IB182357</strain>
    </source>
</reference>
<evidence type="ECO:0000256" key="1">
    <source>
        <dbReference type="SAM" id="MobiDB-lite"/>
    </source>
</evidence>
<organism evidence="2 3">
    <name type="scientific">Polycladospora coralii</name>
    <dbReference type="NCBI Taxonomy" id="2771432"/>
    <lineage>
        <taxon>Bacteria</taxon>
        <taxon>Bacillati</taxon>
        <taxon>Bacillota</taxon>
        <taxon>Bacilli</taxon>
        <taxon>Bacillales</taxon>
        <taxon>Thermoactinomycetaceae</taxon>
        <taxon>Polycladospora</taxon>
    </lineage>
</organism>
<dbReference type="InterPro" id="IPR020139">
    <property type="entry name" value="DUF2642"/>
</dbReference>
<accession>A0A926N8A1</accession>